<name>A0A3D9CG76_9FLAO</name>
<accession>A0A3D9CG76</accession>
<keyword evidence="3" id="KW-1185">Reference proteome</keyword>
<organism evidence="2 3">
    <name type="scientific">Chryseobacterium flavum</name>
    <dbReference type="NCBI Taxonomy" id="415851"/>
    <lineage>
        <taxon>Bacteria</taxon>
        <taxon>Pseudomonadati</taxon>
        <taxon>Bacteroidota</taxon>
        <taxon>Flavobacteriia</taxon>
        <taxon>Flavobacteriales</taxon>
        <taxon>Weeksellaceae</taxon>
        <taxon>Chryseobacterium group</taxon>
        <taxon>Chryseobacterium</taxon>
    </lineage>
</organism>
<comment type="caution">
    <text evidence="2">The sequence shown here is derived from an EMBL/GenBank/DDBJ whole genome shotgun (WGS) entry which is preliminary data.</text>
</comment>
<keyword evidence="1" id="KW-0812">Transmembrane</keyword>
<evidence type="ECO:0000313" key="3">
    <source>
        <dbReference type="Proteomes" id="UP000256769"/>
    </source>
</evidence>
<sequence>MISYHFFELLLNNINLINLNYRTGMKKTIIVIISVLFLITFMAGMFYIFFGDPYFSRSEFDIPDKPNDKMISMFNAEVEKEIENHTQSAMYPGYIPESRQNVIMYLKTIKSIQSTTRYGVKSTRPRNELELKIIFNNGTIAEEVYTGHTCSGYVSPCLLMKVEMNNGKAVKIFTNGQEKKGSPEWIMPDLNTLIEKTISYDIRRNHDKYFEPEKSQKDFDREWENQQ</sequence>
<evidence type="ECO:0000313" key="2">
    <source>
        <dbReference type="EMBL" id="REC64738.1"/>
    </source>
</evidence>
<evidence type="ECO:0000256" key="1">
    <source>
        <dbReference type="SAM" id="Phobius"/>
    </source>
</evidence>
<keyword evidence="1" id="KW-1133">Transmembrane helix</keyword>
<reference evidence="2 3" key="1">
    <citation type="journal article" date="2007" name="Int. J. Syst. Evol. Microbiol.">
        <title>Chryseobacterium flavum sp. nov., isolated from polluted soil.</title>
        <authorList>
            <person name="Zhou Y."/>
            <person name="Dong J."/>
            <person name="Wang X."/>
            <person name="Huang X."/>
            <person name="Zhang K.Y."/>
            <person name="Zhang Y.Q."/>
            <person name="Guo Y.F."/>
            <person name="Lai R."/>
            <person name="Li W.J."/>
        </authorList>
    </citation>
    <scope>NUCLEOTIDE SEQUENCE [LARGE SCALE GENOMIC DNA]</scope>
    <source>
        <strain evidence="2 3">KCTC 12877</strain>
    </source>
</reference>
<dbReference type="EMBL" id="QNUE01000025">
    <property type="protein sequence ID" value="REC64738.1"/>
    <property type="molecule type" value="Genomic_DNA"/>
</dbReference>
<proteinExistence type="predicted"/>
<dbReference type="Proteomes" id="UP000256769">
    <property type="component" value="Unassembled WGS sequence"/>
</dbReference>
<gene>
    <name evidence="2" type="ORF">DRF59_19245</name>
</gene>
<keyword evidence="1" id="KW-0472">Membrane</keyword>
<protein>
    <submittedName>
        <fullName evidence="2">Uncharacterized protein</fullName>
    </submittedName>
</protein>
<dbReference type="AlphaFoldDB" id="A0A3D9CG76"/>
<feature type="transmembrane region" description="Helical" evidence="1">
    <location>
        <begin position="29"/>
        <end position="50"/>
    </location>
</feature>